<dbReference type="SUPFAM" id="SSF141571">
    <property type="entry name" value="Pentapeptide repeat-like"/>
    <property type="match status" value="1"/>
</dbReference>
<evidence type="ECO:0000313" key="1">
    <source>
        <dbReference type="EMBL" id="MDA7416597.1"/>
    </source>
</evidence>
<dbReference type="EMBL" id="JAQIPB010000003">
    <property type="protein sequence ID" value="MDA7416597.1"/>
    <property type="molecule type" value="Genomic_DNA"/>
</dbReference>
<dbReference type="Proteomes" id="UP001212602">
    <property type="component" value="Unassembled WGS sequence"/>
</dbReference>
<accession>A0AAE3SYY4</accession>
<name>A0AAE3SYY4_9BURK</name>
<dbReference type="Gene3D" id="2.160.20.80">
    <property type="entry name" value="E3 ubiquitin-protein ligase SopA"/>
    <property type="match status" value="1"/>
</dbReference>
<protein>
    <submittedName>
        <fullName evidence="1">Pentapeptide repeat-containing protein</fullName>
    </submittedName>
</protein>
<dbReference type="RefSeq" id="WP_271427836.1">
    <property type="nucleotide sequence ID" value="NZ_JAQIPB010000003.1"/>
</dbReference>
<organism evidence="1 2">
    <name type="scientific">Xenophilus arseniciresistens</name>
    <dbReference type="NCBI Taxonomy" id="1283306"/>
    <lineage>
        <taxon>Bacteria</taxon>
        <taxon>Pseudomonadati</taxon>
        <taxon>Pseudomonadota</taxon>
        <taxon>Betaproteobacteria</taxon>
        <taxon>Burkholderiales</taxon>
        <taxon>Comamonadaceae</taxon>
        <taxon>Xenophilus</taxon>
    </lineage>
</organism>
<dbReference type="PANTHER" id="PTHR42999:SF1">
    <property type="entry name" value="PENTAPEPTIDE REPEAT-CONTAINING PROTEIN"/>
    <property type="match status" value="1"/>
</dbReference>
<keyword evidence="2" id="KW-1185">Reference proteome</keyword>
<reference evidence="1" key="1">
    <citation type="submission" date="2023-01" db="EMBL/GenBank/DDBJ databases">
        <title>Xenophilus mangrovi sp. nov., isolated from soil of Mangrove nature reserve.</title>
        <authorList>
            <person name="Xu S."/>
            <person name="Liu Z."/>
            <person name="Xu Y."/>
        </authorList>
    </citation>
    <scope>NUCLEOTIDE SEQUENCE</scope>
    <source>
        <strain evidence="1">YW8</strain>
    </source>
</reference>
<evidence type="ECO:0000313" key="2">
    <source>
        <dbReference type="Proteomes" id="UP001212602"/>
    </source>
</evidence>
<dbReference type="AlphaFoldDB" id="A0AAE3SYY4"/>
<sequence length="165" mass="18247">MNSQQIIQDHDRWRKGAGGAPAGLVGQADSHAYTGLDLNEARFEGSSFSGSTFSATTFGQATWSGCHFTGCTFTGCDFRAIAIQGCTFTECNFATSIFDEGSFNTTQFLRCRWDELSFHHSRWEQVLVLDCTGTIVRGDTLTGEHVDFTGSYFEHLAFNNVRINN</sequence>
<dbReference type="InterPro" id="IPR001646">
    <property type="entry name" value="5peptide_repeat"/>
</dbReference>
<proteinExistence type="predicted"/>
<dbReference type="PANTHER" id="PTHR42999">
    <property type="entry name" value="ANTIBIOTIC RESISTANCE PROTEIN MCBG"/>
    <property type="match status" value="1"/>
</dbReference>
<dbReference type="Pfam" id="PF13599">
    <property type="entry name" value="Pentapeptide_4"/>
    <property type="match status" value="1"/>
</dbReference>
<gene>
    <name evidence="1" type="ORF">PGB34_09490</name>
</gene>
<dbReference type="InterPro" id="IPR052949">
    <property type="entry name" value="PA_immunity-related"/>
</dbReference>
<comment type="caution">
    <text evidence="1">The sequence shown here is derived from an EMBL/GenBank/DDBJ whole genome shotgun (WGS) entry which is preliminary data.</text>
</comment>